<protein>
    <recommendedName>
        <fullName evidence="6">TF-B3 domain-containing protein</fullName>
    </recommendedName>
</protein>
<evidence type="ECO:0000256" key="3">
    <source>
        <dbReference type="ARBA" id="ARBA00023163"/>
    </source>
</evidence>
<keyword evidence="1" id="KW-0805">Transcription regulation</keyword>
<dbReference type="InterPro" id="IPR003340">
    <property type="entry name" value="B3_DNA-bd"/>
</dbReference>
<dbReference type="EMBL" id="GDKF01003967">
    <property type="protein sequence ID" value="JAT74655.1"/>
    <property type="molecule type" value="Transcribed_RNA"/>
</dbReference>
<dbReference type="InterPro" id="IPR044800">
    <property type="entry name" value="LEC2-like"/>
</dbReference>
<dbReference type="GO" id="GO:0003700">
    <property type="term" value="F:DNA-binding transcription factor activity"/>
    <property type="evidence" value="ECO:0007669"/>
    <property type="project" value="InterPro"/>
</dbReference>
<organism evidence="5">
    <name type="scientific">Auxenochlorella protothecoides</name>
    <name type="common">Green microalga</name>
    <name type="synonym">Chlorella protothecoides</name>
    <dbReference type="NCBI Taxonomy" id="3075"/>
    <lineage>
        <taxon>Eukaryota</taxon>
        <taxon>Viridiplantae</taxon>
        <taxon>Chlorophyta</taxon>
        <taxon>core chlorophytes</taxon>
        <taxon>Trebouxiophyceae</taxon>
        <taxon>Chlorellales</taxon>
        <taxon>Chlorellaceae</taxon>
        <taxon>Auxenochlorella</taxon>
    </lineage>
</organism>
<gene>
    <name evidence="5" type="ORF">g.812</name>
</gene>
<dbReference type="AlphaFoldDB" id="A0A1D2A6T4"/>
<keyword evidence="4" id="KW-0539">Nucleus</keyword>
<sequence length="281" mass="29292">MAPSNYTVLCSKALTHSDVTTEIAKSGRLVLPRAQVVSCLPRLLHLGGAAPASAKARPGGPTPAIPLFMYDMSGKMWRFQMKTWHNVVACGGRATYVLENTAGFVQEFGLQPGAWLAICEQEGRLVLRTDLGGVRASARAPPAAAHAPPAPRAYPAPGPPASCFEAWAASAPMSHSDAGMALVSMQCDSSSSEGEAGHTTAALRAAMAADARALGAPASPPRALAVLVRPTPVHGAIWVQQTLQASQHQPAQWTLTRVPSGPAPASEERTGAELARALRMV</sequence>
<dbReference type="PANTHER" id="PTHR31140:SF139">
    <property type="entry name" value="B3 DOMAIN-CONTAINING PROTEIN OS02G0455900-RELATED"/>
    <property type="match status" value="1"/>
</dbReference>
<keyword evidence="3" id="KW-0804">Transcription</keyword>
<dbReference type="CDD" id="cd10017">
    <property type="entry name" value="B3_DNA"/>
    <property type="match status" value="1"/>
</dbReference>
<dbReference type="PANTHER" id="PTHR31140">
    <property type="entry name" value="B3 DOMAIN-CONTAINING TRANSCRIPTION FACTOR ABI3"/>
    <property type="match status" value="1"/>
</dbReference>
<evidence type="ECO:0008006" key="6">
    <source>
        <dbReference type="Google" id="ProtNLM"/>
    </source>
</evidence>
<keyword evidence="2" id="KW-0238">DNA-binding</keyword>
<evidence type="ECO:0000313" key="5">
    <source>
        <dbReference type="EMBL" id="JAT74655.1"/>
    </source>
</evidence>
<dbReference type="SUPFAM" id="SSF101936">
    <property type="entry name" value="DNA-binding pseudobarrel domain"/>
    <property type="match status" value="1"/>
</dbReference>
<reference evidence="5" key="1">
    <citation type="submission" date="2015-08" db="EMBL/GenBank/DDBJ databases">
        <authorList>
            <person name="Babu N.S."/>
            <person name="Beckwith C.J."/>
            <person name="Beseler K.G."/>
            <person name="Brison A."/>
            <person name="Carone J.V."/>
            <person name="Caskin T.P."/>
            <person name="Diamond M."/>
            <person name="Durham M.E."/>
            <person name="Foxe J.M."/>
            <person name="Go M."/>
            <person name="Henderson B.A."/>
            <person name="Jones I.B."/>
            <person name="McGettigan J.A."/>
            <person name="Micheletti S.J."/>
            <person name="Nasrallah M.E."/>
            <person name="Ortiz D."/>
            <person name="Piller C.R."/>
            <person name="Privatt S.R."/>
            <person name="Schneider S.L."/>
            <person name="Sharp S."/>
            <person name="Smith T.C."/>
            <person name="Stanton J.D."/>
            <person name="Ullery H.E."/>
            <person name="Wilson R.J."/>
            <person name="Serrano M.G."/>
            <person name="Buck G."/>
            <person name="Lee V."/>
            <person name="Wang Y."/>
            <person name="Carvalho R."/>
            <person name="Voegtly L."/>
            <person name="Shi R."/>
            <person name="Duckworth R."/>
            <person name="Johnson A."/>
            <person name="Loviza R."/>
            <person name="Walstead R."/>
            <person name="Shah Z."/>
            <person name="Kiflezghi M."/>
            <person name="Wade K."/>
            <person name="Ball S.L."/>
            <person name="Bradley K.W."/>
            <person name="Asai D.J."/>
            <person name="Bowman C.A."/>
            <person name="Russell D.A."/>
            <person name="Pope W.H."/>
            <person name="Jacobs-Sera D."/>
            <person name="Hendrix R.W."/>
            <person name="Hatfull G.F."/>
        </authorList>
    </citation>
    <scope>NUCLEOTIDE SEQUENCE</scope>
</reference>
<evidence type="ECO:0000256" key="1">
    <source>
        <dbReference type="ARBA" id="ARBA00023015"/>
    </source>
</evidence>
<dbReference type="InterPro" id="IPR015300">
    <property type="entry name" value="DNA-bd_pseudobarrel_sf"/>
</dbReference>
<evidence type="ECO:0000256" key="4">
    <source>
        <dbReference type="ARBA" id="ARBA00023242"/>
    </source>
</evidence>
<name>A0A1D2A6T4_AUXPR</name>
<dbReference type="GO" id="GO:0003677">
    <property type="term" value="F:DNA binding"/>
    <property type="evidence" value="ECO:0007669"/>
    <property type="project" value="UniProtKB-KW"/>
</dbReference>
<accession>A0A1D2A6T4</accession>
<dbReference type="Gene3D" id="2.40.330.10">
    <property type="entry name" value="DNA-binding pseudobarrel domain"/>
    <property type="match status" value="1"/>
</dbReference>
<proteinExistence type="predicted"/>
<evidence type="ECO:0000256" key="2">
    <source>
        <dbReference type="ARBA" id="ARBA00023125"/>
    </source>
</evidence>